<dbReference type="EMBL" id="AZHX01000172">
    <property type="protein sequence ID" value="ETX08621.1"/>
    <property type="molecule type" value="Genomic_DNA"/>
</dbReference>
<organism evidence="1 2">
    <name type="scientific">Candidatus Entotheonella gemina</name>
    <dbReference type="NCBI Taxonomy" id="1429439"/>
    <lineage>
        <taxon>Bacteria</taxon>
        <taxon>Pseudomonadati</taxon>
        <taxon>Nitrospinota/Tectimicrobiota group</taxon>
        <taxon>Candidatus Tectimicrobiota</taxon>
        <taxon>Candidatus Entotheonellia</taxon>
        <taxon>Candidatus Entotheonellales</taxon>
        <taxon>Candidatus Entotheonellaceae</taxon>
        <taxon>Candidatus Entotheonella</taxon>
    </lineage>
</organism>
<keyword evidence="2" id="KW-1185">Reference proteome</keyword>
<proteinExistence type="predicted"/>
<dbReference type="Proteomes" id="UP000019140">
    <property type="component" value="Unassembled WGS sequence"/>
</dbReference>
<accession>W4MFA9</accession>
<evidence type="ECO:0000313" key="1">
    <source>
        <dbReference type="EMBL" id="ETX08621.1"/>
    </source>
</evidence>
<dbReference type="AlphaFoldDB" id="W4MFA9"/>
<protein>
    <submittedName>
        <fullName evidence="1">Uncharacterized protein</fullName>
    </submittedName>
</protein>
<reference evidence="1 2" key="1">
    <citation type="journal article" date="2014" name="Nature">
        <title>An environmental bacterial taxon with a large and distinct metabolic repertoire.</title>
        <authorList>
            <person name="Wilson M.C."/>
            <person name="Mori T."/>
            <person name="Ruckert C."/>
            <person name="Uria A.R."/>
            <person name="Helf M.J."/>
            <person name="Takada K."/>
            <person name="Gernert C."/>
            <person name="Steffens U.A."/>
            <person name="Heycke N."/>
            <person name="Schmitt S."/>
            <person name="Rinke C."/>
            <person name="Helfrich E.J."/>
            <person name="Brachmann A.O."/>
            <person name="Gurgui C."/>
            <person name="Wakimoto T."/>
            <person name="Kracht M."/>
            <person name="Crusemann M."/>
            <person name="Hentschel U."/>
            <person name="Abe I."/>
            <person name="Matsunaga S."/>
            <person name="Kalinowski J."/>
            <person name="Takeyama H."/>
            <person name="Piel J."/>
        </authorList>
    </citation>
    <scope>NUCLEOTIDE SEQUENCE [LARGE SCALE GENOMIC DNA]</scope>
    <source>
        <strain evidence="2">TSY2</strain>
    </source>
</reference>
<gene>
    <name evidence="1" type="ORF">ETSY2_04270</name>
</gene>
<comment type="caution">
    <text evidence="1">The sequence shown here is derived from an EMBL/GenBank/DDBJ whole genome shotgun (WGS) entry which is preliminary data.</text>
</comment>
<dbReference type="HOGENOM" id="CLU_2786130_0_0_7"/>
<evidence type="ECO:0000313" key="2">
    <source>
        <dbReference type="Proteomes" id="UP000019140"/>
    </source>
</evidence>
<sequence length="68" mass="7673">MRWLYIWLSIWLGFGLTVALARAQEAGGEVSTCASKLRKSASKPPLTALFDCLAEMEKAINRFTFHRI</sequence>
<name>W4MFA9_9BACT</name>